<accession>A0AAV9VUF0</accession>
<dbReference type="EMBL" id="JAVHJL010000010">
    <property type="protein sequence ID" value="KAK6496846.1"/>
    <property type="molecule type" value="Genomic_DNA"/>
</dbReference>
<keyword evidence="2" id="KW-1185">Reference proteome</keyword>
<evidence type="ECO:0000313" key="1">
    <source>
        <dbReference type="EMBL" id="KAK6496846.1"/>
    </source>
</evidence>
<evidence type="ECO:0000313" key="2">
    <source>
        <dbReference type="Proteomes" id="UP001370758"/>
    </source>
</evidence>
<protein>
    <recommendedName>
        <fullName evidence="3">AraC family transcriptional regulator</fullName>
    </recommendedName>
</protein>
<sequence length="158" mass="16738">MSDPIGLQVDLTNIPSAISALTCVAPLLRALSADGVNPLALAQLEAIGSRFPMSGPLADKTVGALTKSGVSFKLWRAQVSVGWMGGDTAWMLSQTAGGQASALLTVCLVELFCKEMAGRILFNLSKKILPRDRCLSNVEQLSDLAEIVSNRMQSVEFG</sequence>
<proteinExistence type="predicted"/>
<evidence type="ECO:0008006" key="3">
    <source>
        <dbReference type="Google" id="ProtNLM"/>
    </source>
</evidence>
<reference evidence="1 2" key="1">
    <citation type="submission" date="2023-08" db="EMBL/GenBank/DDBJ databases">
        <authorList>
            <person name="Palmer J.M."/>
        </authorList>
    </citation>
    <scope>NUCLEOTIDE SEQUENCE [LARGE SCALE GENOMIC DNA]</scope>
    <source>
        <strain evidence="1 2">TWF481</strain>
    </source>
</reference>
<organism evidence="1 2">
    <name type="scientific">Arthrobotrys musiformis</name>
    <dbReference type="NCBI Taxonomy" id="47236"/>
    <lineage>
        <taxon>Eukaryota</taxon>
        <taxon>Fungi</taxon>
        <taxon>Dikarya</taxon>
        <taxon>Ascomycota</taxon>
        <taxon>Pezizomycotina</taxon>
        <taxon>Orbiliomycetes</taxon>
        <taxon>Orbiliales</taxon>
        <taxon>Orbiliaceae</taxon>
        <taxon>Arthrobotrys</taxon>
    </lineage>
</organism>
<dbReference type="Proteomes" id="UP001370758">
    <property type="component" value="Unassembled WGS sequence"/>
</dbReference>
<dbReference type="AlphaFoldDB" id="A0AAV9VUF0"/>
<name>A0AAV9VUF0_9PEZI</name>
<comment type="caution">
    <text evidence="1">The sequence shown here is derived from an EMBL/GenBank/DDBJ whole genome shotgun (WGS) entry which is preliminary data.</text>
</comment>
<gene>
    <name evidence="1" type="ORF">TWF481_001830</name>
</gene>